<dbReference type="AlphaFoldDB" id="L1MI08"/>
<gene>
    <name evidence="1" type="ORF">HMPREF9997_01079</name>
</gene>
<evidence type="ECO:0000313" key="2">
    <source>
        <dbReference type="Proteomes" id="UP000010445"/>
    </source>
</evidence>
<dbReference type="EMBL" id="AMEM01000017">
    <property type="protein sequence ID" value="EKX90584.1"/>
    <property type="molecule type" value="Genomic_DNA"/>
</dbReference>
<dbReference type="HOGENOM" id="CLU_3042413_0_0_11"/>
<proteinExistence type="predicted"/>
<sequence>MVWVLCQICVNQSPFIQRCGCICGRDERKTHIVTSNTVAWCRVGFSVFPHWFFA</sequence>
<comment type="caution">
    <text evidence="1">The sequence shown here is derived from an EMBL/GenBank/DDBJ whole genome shotgun (WGS) entry which is preliminary data.</text>
</comment>
<organism evidence="1 2">
    <name type="scientific">Corynebacterium durum F0235</name>
    <dbReference type="NCBI Taxonomy" id="1035195"/>
    <lineage>
        <taxon>Bacteria</taxon>
        <taxon>Bacillati</taxon>
        <taxon>Actinomycetota</taxon>
        <taxon>Actinomycetes</taxon>
        <taxon>Mycobacteriales</taxon>
        <taxon>Corynebacteriaceae</taxon>
        <taxon>Corynebacterium</taxon>
    </lineage>
</organism>
<keyword evidence="2" id="KW-1185">Reference proteome</keyword>
<dbReference type="STRING" id="1035195.HMPREF9997_01079"/>
<dbReference type="Proteomes" id="UP000010445">
    <property type="component" value="Unassembled WGS sequence"/>
</dbReference>
<evidence type="ECO:0000313" key="1">
    <source>
        <dbReference type="EMBL" id="EKX90584.1"/>
    </source>
</evidence>
<accession>L1MI08</accession>
<protein>
    <submittedName>
        <fullName evidence="1">Uncharacterized protein</fullName>
    </submittedName>
</protein>
<name>L1MI08_9CORY</name>
<reference evidence="1 2" key="1">
    <citation type="submission" date="2012-05" db="EMBL/GenBank/DDBJ databases">
        <authorList>
            <person name="Weinstock G."/>
            <person name="Sodergren E."/>
            <person name="Lobos E.A."/>
            <person name="Fulton L."/>
            <person name="Fulton R."/>
            <person name="Courtney L."/>
            <person name="Fronick C."/>
            <person name="O'Laughlin M."/>
            <person name="Godfrey J."/>
            <person name="Wilson R.M."/>
            <person name="Miner T."/>
            <person name="Farmer C."/>
            <person name="Delehaunty K."/>
            <person name="Cordes M."/>
            <person name="Minx P."/>
            <person name="Tomlinson C."/>
            <person name="Chen J."/>
            <person name="Wollam A."/>
            <person name="Pepin K.H."/>
            <person name="Bhonagiri V."/>
            <person name="Zhang X."/>
            <person name="Suruliraj S."/>
            <person name="Warren W."/>
            <person name="Mitreva M."/>
            <person name="Mardis E.R."/>
            <person name="Wilson R.K."/>
        </authorList>
    </citation>
    <scope>NUCLEOTIDE SEQUENCE [LARGE SCALE GENOMIC DNA]</scope>
    <source>
        <strain evidence="1 2">F0235</strain>
    </source>
</reference>